<dbReference type="PANTHER" id="PTHR42923:SF3">
    <property type="entry name" value="PROTOPORPHYRINOGEN OXIDASE"/>
    <property type="match status" value="1"/>
</dbReference>
<protein>
    <submittedName>
        <fullName evidence="2">Oxygen-dependent protoporphyrinogen oxidase</fullName>
        <ecNumber evidence="2">1.3.3.4</ecNumber>
    </submittedName>
</protein>
<dbReference type="SUPFAM" id="SSF54373">
    <property type="entry name" value="FAD-linked reductases, C-terminal domain"/>
    <property type="match status" value="1"/>
</dbReference>
<evidence type="ECO:0000313" key="3">
    <source>
        <dbReference type="Proteomes" id="UP000543579"/>
    </source>
</evidence>
<dbReference type="Proteomes" id="UP000543579">
    <property type="component" value="Unassembled WGS sequence"/>
</dbReference>
<sequence length="502" mass="50548">MSEALDRLVQHAHDTRVVVIGGGVSGLVAARECAKVGLQVTVIEASDAFGGVLRSAEVGGMTLDVGAESYATRGGVVRALLTELDLGDAVVSPNPAGAWVAGVPGVGAAPLPKGGVLGIPDNPFAPDVRRIIGWSGSWRAYLDRVRPPLTIGHAHSLGKLVRSRLGARVRDRLVAPVTSGVYSARPDDIDVDLAAPGLNAALTRTGSLTGAVAELRARRSGARPADAPASDVPVASDAAKAAPAPGGAVEGLRGGMSRLVDALVEGLREGGVELRAGVAATSLTPAGDGWAVGTSADGEPLAARAVIVALPEGPARALLSPVVPGLDVGDPVAPVVEVVTLVVNAPQLDRAPRGTGVLTVPGSHVAKALTHSSAKWDWVRDATEPGVHVVRVSFGAQGEDPATAALDDDAAARLALSEAAALLGVELPASVLLAAHRSRYVQSQPAATIGRAAVTAAARGAIRAVPGLGATGAWISGTGLAQVIPDARDEADRVRSAALWQS</sequence>
<dbReference type="InterPro" id="IPR002937">
    <property type="entry name" value="Amino_oxidase"/>
</dbReference>
<evidence type="ECO:0000259" key="1">
    <source>
        <dbReference type="Pfam" id="PF01593"/>
    </source>
</evidence>
<dbReference type="Pfam" id="PF01593">
    <property type="entry name" value="Amino_oxidase"/>
    <property type="match status" value="1"/>
</dbReference>
<name>A0A7W5GFH1_9MICO</name>
<dbReference type="Gene3D" id="1.10.3110.10">
    <property type="entry name" value="protoporphyrinogen ix oxidase, domain 3"/>
    <property type="match status" value="1"/>
</dbReference>
<organism evidence="2 3">
    <name type="scientific">Microbacterium proteolyticum</name>
    <dbReference type="NCBI Taxonomy" id="1572644"/>
    <lineage>
        <taxon>Bacteria</taxon>
        <taxon>Bacillati</taxon>
        <taxon>Actinomycetota</taxon>
        <taxon>Actinomycetes</taxon>
        <taxon>Micrococcales</taxon>
        <taxon>Microbacteriaceae</taxon>
        <taxon>Microbacterium</taxon>
    </lineage>
</organism>
<keyword evidence="2" id="KW-0560">Oxidoreductase</keyword>
<evidence type="ECO:0000313" key="2">
    <source>
        <dbReference type="EMBL" id="MBB3157825.1"/>
    </source>
</evidence>
<dbReference type="Gene3D" id="3.50.50.60">
    <property type="entry name" value="FAD/NAD(P)-binding domain"/>
    <property type="match status" value="1"/>
</dbReference>
<dbReference type="GO" id="GO:0004729">
    <property type="term" value="F:oxygen-dependent protoporphyrinogen oxidase activity"/>
    <property type="evidence" value="ECO:0007669"/>
    <property type="project" value="UniProtKB-EC"/>
</dbReference>
<gene>
    <name evidence="2" type="ORF">FHS07_001509</name>
</gene>
<comment type="caution">
    <text evidence="2">The sequence shown here is derived from an EMBL/GenBank/DDBJ whole genome shotgun (WGS) entry which is preliminary data.</text>
</comment>
<feature type="domain" description="Amine oxidase" evidence="1">
    <location>
        <begin position="24"/>
        <end position="494"/>
    </location>
</feature>
<reference evidence="2 3" key="1">
    <citation type="submission" date="2020-08" db="EMBL/GenBank/DDBJ databases">
        <title>Genomic Encyclopedia of Type Strains, Phase III (KMG-III): the genomes of soil and plant-associated and newly described type strains.</title>
        <authorList>
            <person name="Whitman W."/>
        </authorList>
    </citation>
    <scope>NUCLEOTIDE SEQUENCE [LARGE SCALE GENOMIC DNA]</scope>
    <source>
        <strain evidence="2 3">CECT 8356</strain>
    </source>
</reference>
<dbReference type="InterPro" id="IPR036188">
    <property type="entry name" value="FAD/NAD-bd_sf"/>
</dbReference>
<dbReference type="SUPFAM" id="SSF51905">
    <property type="entry name" value="FAD/NAD(P)-binding domain"/>
    <property type="match status" value="1"/>
</dbReference>
<dbReference type="InterPro" id="IPR050464">
    <property type="entry name" value="Zeta_carotene_desat/Oxidored"/>
</dbReference>
<dbReference type="RefSeq" id="WP_183419192.1">
    <property type="nucleotide sequence ID" value="NZ_JACHXY010000001.1"/>
</dbReference>
<dbReference type="EC" id="1.3.3.4" evidence="2"/>
<dbReference type="AlphaFoldDB" id="A0A7W5GFH1"/>
<dbReference type="Gene3D" id="3.90.660.20">
    <property type="entry name" value="Protoporphyrinogen oxidase, mitochondrial, domain 2"/>
    <property type="match status" value="1"/>
</dbReference>
<dbReference type="PANTHER" id="PTHR42923">
    <property type="entry name" value="PROTOPORPHYRINOGEN OXIDASE"/>
    <property type="match status" value="1"/>
</dbReference>
<accession>A0A7W5GFH1</accession>
<proteinExistence type="predicted"/>
<dbReference type="EMBL" id="JACHXY010000001">
    <property type="protein sequence ID" value="MBB3157825.1"/>
    <property type="molecule type" value="Genomic_DNA"/>
</dbReference>